<protein>
    <submittedName>
        <fullName evidence="1">SAM-dependent methyltransferase</fullName>
    </submittedName>
</protein>
<organism evidence="1 2">
    <name type="scientific">Saccharopolyspora halophila</name>
    <dbReference type="NCBI Taxonomy" id="405551"/>
    <lineage>
        <taxon>Bacteria</taxon>
        <taxon>Bacillati</taxon>
        <taxon>Actinomycetota</taxon>
        <taxon>Actinomycetes</taxon>
        <taxon>Pseudonocardiales</taxon>
        <taxon>Pseudonocardiaceae</taxon>
        <taxon>Saccharopolyspora</taxon>
    </lineage>
</organism>
<dbReference type="SUPFAM" id="SSF53335">
    <property type="entry name" value="S-adenosyl-L-methionine-dependent methyltransferases"/>
    <property type="match status" value="1"/>
</dbReference>
<dbReference type="GO" id="GO:0008168">
    <property type="term" value="F:methyltransferase activity"/>
    <property type="evidence" value="ECO:0007669"/>
    <property type="project" value="UniProtKB-KW"/>
</dbReference>
<proteinExistence type="predicted"/>
<accession>A0ABN3FZP8</accession>
<dbReference type="RefSeq" id="WP_344128547.1">
    <property type="nucleotide sequence ID" value="NZ_BAAARA010000004.1"/>
</dbReference>
<dbReference type="PIRSF" id="PIRSF017393">
    <property type="entry name" value="MTase_SAV2177"/>
    <property type="match status" value="1"/>
</dbReference>
<keyword evidence="2" id="KW-1185">Reference proteome</keyword>
<gene>
    <name evidence="1" type="ORF">GCM10009854_17090</name>
</gene>
<evidence type="ECO:0000313" key="2">
    <source>
        <dbReference type="Proteomes" id="UP001501218"/>
    </source>
</evidence>
<dbReference type="GO" id="GO:0032259">
    <property type="term" value="P:methylation"/>
    <property type="evidence" value="ECO:0007669"/>
    <property type="project" value="UniProtKB-KW"/>
</dbReference>
<dbReference type="EMBL" id="BAAARA010000004">
    <property type="protein sequence ID" value="GAA2341213.1"/>
    <property type="molecule type" value="Genomic_DNA"/>
</dbReference>
<sequence length="267" mass="29815">MMETRDAALREMDLSRPAAARIYDSFLGGCHNFGVDRELAERLETDLPGIADSYQENRAFLRRAVEFMLAHDIRQFLDLGSGIPTIGQVHEVARRRTRDFRVVYVDNEPLTVAHSRPLLTREPNAAIIHADIRDPASVLRASQVRQLLDLSEPVGLLMSAVLHFVPDSDRPAELVEAYRDAVVPGSHLLIAHLTDSYDPAAMRTLADFYAESADPLHARSTSAIEKFLGDFEPIPPGPGLVATWRPEPGPRPAPRYEINYGAMTRKR</sequence>
<reference evidence="1 2" key="1">
    <citation type="journal article" date="2019" name="Int. J. Syst. Evol. Microbiol.">
        <title>The Global Catalogue of Microorganisms (GCM) 10K type strain sequencing project: providing services to taxonomists for standard genome sequencing and annotation.</title>
        <authorList>
            <consortium name="The Broad Institute Genomics Platform"/>
            <consortium name="The Broad Institute Genome Sequencing Center for Infectious Disease"/>
            <person name="Wu L."/>
            <person name="Ma J."/>
        </authorList>
    </citation>
    <scope>NUCLEOTIDE SEQUENCE [LARGE SCALE GENOMIC DNA]</scope>
    <source>
        <strain evidence="1 2">JCM 16221</strain>
    </source>
</reference>
<dbReference type="InterPro" id="IPR006764">
    <property type="entry name" value="SAM_dep_MeTrfase_SAV2177_type"/>
</dbReference>
<name>A0ABN3FZP8_9PSEU</name>
<dbReference type="InterPro" id="IPR029063">
    <property type="entry name" value="SAM-dependent_MTases_sf"/>
</dbReference>
<comment type="caution">
    <text evidence="1">The sequence shown here is derived from an EMBL/GenBank/DDBJ whole genome shotgun (WGS) entry which is preliminary data.</text>
</comment>
<dbReference type="Pfam" id="PF04672">
    <property type="entry name" value="Methyltransf_19"/>
    <property type="match status" value="1"/>
</dbReference>
<dbReference type="Gene3D" id="3.40.50.150">
    <property type="entry name" value="Vaccinia Virus protein VP39"/>
    <property type="match status" value="1"/>
</dbReference>
<keyword evidence="1" id="KW-0808">Transferase</keyword>
<dbReference type="Proteomes" id="UP001501218">
    <property type="component" value="Unassembled WGS sequence"/>
</dbReference>
<evidence type="ECO:0000313" key="1">
    <source>
        <dbReference type="EMBL" id="GAA2341213.1"/>
    </source>
</evidence>
<keyword evidence="1" id="KW-0489">Methyltransferase</keyword>